<dbReference type="EMBL" id="FIZY01000012">
    <property type="protein sequence ID" value="CZF81115.1"/>
    <property type="molecule type" value="Genomic_DNA"/>
</dbReference>
<evidence type="ECO:0000256" key="1">
    <source>
        <dbReference type="SAM" id="SignalP"/>
    </source>
</evidence>
<dbReference type="RefSeq" id="WP_062707960.1">
    <property type="nucleotide sequence ID" value="NZ_CAWRCI010000012.1"/>
</dbReference>
<name>A0A128F3I7_9GAMM</name>
<evidence type="ECO:0008006" key="4">
    <source>
        <dbReference type="Google" id="ProtNLM"/>
    </source>
</evidence>
<keyword evidence="1" id="KW-0732">Signal</keyword>
<accession>A0A128F3I7</accession>
<evidence type="ECO:0000313" key="3">
    <source>
        <dbReference type="Proteomes" id="UP000073601"/>
    </source>
</evidence>
<dbReference type="OrthoDB" id="6399845at2"/>
<organism evidence="2 3">
    <name type="scientific">Grimontia marina</name>
    <dbReference type="NCBI Taxonomy" id="646534"/>
    <lineage>
        <taxon>Bacteria</taxon>
        <taxon>Pseudomonadati</taxon>
        <taxon>Pseudomonadota</taxon>
        <taxon>Gammaproteobacteria</taxon>
        <taxon>Vibrionales</taxon>
        <taxon>Vibrionaceae</taxon>
        <taxon>Grimontia</taxon>
    </lineage>
</organism>
<keyword evidence="3" id="KW-1185">Reference proteome</keyword>
<gene>
    <name evidence="2" type="ORF">GMA8713_01717</name>
</gene>
<protein>
    <recommendedName>
        <fullName evidence="4">Outer membrane protein beta-barrel domain-containing protein</fullName>
    </recommendedName>
</protein>
<dbReference type="AlphaFoldDB" id="A0A128F3I7"/>
<feature type="signal peptide" evidence="1">
    <location>
        <begin position="1"/>
        <end position="19"/>
    </location>
</feature>
<dbReference type="Proteomes" id="UP000073601">
    <property type="component" value="Unassembled WGS sequence"/>
</dbReference>
<evidence type="ECO:0000313" key="2">
    <source>
        <dbReference type="EMBL" id="CZF81115.1"/>
    </source>
</evidence>
<proteinExistence type="predicted"/>
<feature type="chain" id="PRO_5007281987" description="Outer membrane protein beta-barrel domain-containing protein" evidence="1">
    <location>
        <begin position="20"/>
        <end position="136"/>
    </location>
</feature>
<reference evidence="3" key="1">
    <citation type="submission" date="2016-02" db="EMBL/GenBank/DDBJ databases">
        <authorList>
            <person name="Rodrigo-Torres Lidia"/>
            <person name="Arahal R.David."/>
        </authorList>
    </citation>
    <scope>NUCLEOTIDE SEQUENCE [LARGE SCALE GENOMIC DNA]</scope>
    <source>
        <strain evidence="3">CECT 8713</strain>
    </source>
</reference>
<sequence length="136" mass="15000">MKRFFLMFALAATALPASAQGFSAGVFIGTPMSGVTIEQNNLRISLGVEKTGVALDGLWNLGDWLARPEFSPMYAYTGAQWVDDKHHEWGPRAGLGITVPMGHGNIELYGEVGTAWYWQEDAAFKFEGSFGLRMFF</sequence>